<dbReference type="GO" id="GO:0005524">
    <property type="term" value="F:ATP binding"/>
    <property type="evidence" value="ECO:0007669"/>
    <property type="project" value="InterPro"/>
</dbReference>
<evidence type="ECO:0000313" key="2">
    <source>
        <dbReference type="Proteomes" id="UP000318186"/>
    </source>
</evidence>
<name>A0A561TYZ5_9ACTN</name>
<dbReference type="InterPro" id="IPR037219">
    <property type="entry name" value="Peptidase_M41-like"/>
</dbReference>
<protein>
    <recommendedName>
        <fullName evidence="3">Peptidase M41 domain-containing protein</fullName>
    </recommendedName>
</protein>
<dbReference type="SUPFAM" id="SSF140990">
    <property type="entry name" value="FtsH protease domain-like"/>
    <property type="match status" value="1"/>
</dbReference>
<dbReference type="GO" id="GO:0004222">
    <property type="term" value="F:metalloendopeptidase activity"/>
    <property type="evidence" value="ECO:0007669"/>
    <property type="project" value="InterPro"/>
</dbReference>
<evidence type="ECO:0008006" key="3">
    <source>
        <dbReference type="Google" id="ProtNLM"/>
    </source>
</evidence>
<reference evidence="1 2" key="1">
    <citation type="submission" date="2019-06" db="EMBL/GenBank/DDBJ databases">
        <title>Sequencing the genomes of 1000 actinobacteria strains.</title>
        <authorList>
            <person name="Klenk H.-P."/>
        </authorList>
    </citation>
    <scope>NUCLEOTIDE SEQUENCE [LARGE SCALE GENOMIC DNA]</scope>
    <source>
        <strain evidence="1 2">DSM 42059</strain>
    </source>
</reference>
<sequence length="209" mass="22076">MHAGYLADAPDGSPVHSFHPAPSVWCCANHVLGLPLETDRQGVAVHEAGHLVAALVGGTHVIDVGLTSEEALFPCGPVHGVSGVTHTGPMAVHPESYLTMLAAGELAHQRWLRNSGLFTPARAWAVERGAVDDTGKAIGVLRQHSPGIPDDGYRQWFWQYRPAAEALLVAHWECVLNVAGPLGSRGHLNGDEAATLAGLPNPPELPSEL</sequence>
<accession>A0A561TYZ5</accession>
<evidence type="ECO:0000313" key="1">
    <source>
        <dbReference type="EMBL" id="TWF92330.1"/>
    </source>
</evidence>
<dbReference type="GO" id="GO:0006508">
    <property type="term" value="P:proteolysis"/>
    <property type="evidence" value="ECO:0007669"/>
    <property type="project" value="InterPro"/>
</dbReference>
<comment type="caution">
    <text evidence="1">The sequence shown here is derived from an EMBL/GenBank/DDBJ whole genome shotgun (WGS) entry which is preliminary data.</text>
</comment>
<dbReference type="GO" id="GO:0004176">
    <property type="term" value="F:ATP-dependent peptidase activity"/>
    <property type="evidence" value="ECO:0007669"/>
    <property type="project" value="InterPro"/>
</dbReference>
<gene>
    <name evidence="1" type="ORF">FHX80_12650</name>
</gene>
<dbReference type="Proteomes" id="UP000318186">
    <property type="component" value="Unassembled WGS sequence"/>
</dbReference>
<organism evidence="1 2">
    <name type="scientific">Streptomyces brevispora</name>
    <dbReference type="NCBI Taxonomy" id="887462"/>
    <lineage>
        <taxon>Bacteria</taxon>
        <taxon>Bacillati</taxon>
        <taxon>Actinomycetota</taxon>
        <taxon>Actinomycetes</taxon>
        <taxon>Kitasatosporales</taxon>
        <taxon>Streptomycetaceae</taxon>
        <taxon>Streptomyces</taxon>
    </lineage>
</organism>
<proteinExistence type="predicted"/>
<dbReference type="EMBL" id="VIWW01000002">
    <property type="protein sequence ID" value="TWF92330.1"/>
    <property type="molecule type" value="Genomic_DNA"/>
</dbReference>
<dbReference type="AlphaFoldDB" id="A0A561TYZ5"/>